<accession>A0A0F6HGJ4</accession>
<dbReference type="AlphaFoldDB" id="A0A0F6HGJ4"/>
<dbReference type="EMBL" id="AHNQ02000002">
    <property type="protein sequence ID" value="EKO27504.1"/>
    <property type="molecule type" value="Genomic_DNA"/>
</dbReference>
<evidence type="ECO:0000313" key="2">
    <source>
        <dbReference type="EMBL" id="EKO27504.1"/>
    </source>
</evidence>
<dbReference type="RefSeq" id="WP_000502131.1">
    <property type="nucleotide sequence ID" value="NZ_AHNQ02000002.1"/>
</dbReference>
<protein>
    <submittedName>
        <fullName evidence="2">Uncharacterized protein</fullName>
    </submittedName>
</protein>
<name>A0A0F6HGJ4_LEPIR</name>
<feature type="region of interest" description="Disordered" evidence="1">
    <location>
        <begin position="76"/>
        <end position="97"/>
    </location>
</feature>
<comment type="caution">
    <text evidence="2">The sequence shown here is derived from an EMBL/GenBank/DDBJ whole genome shotgun (WGS) entry which is preliminary data.</text>
</comment>
<organism evidence="2 3">
    <name type="scientific">Leptospira interrogans str. UI 12621</name>
    <dbReference type="NCBI Taxonomy" id="1049937"/>
    <lineage>
        <taxon>Bacteria</taxon>
        <taxon>Pseudomonadati</taxon>
        <taxon>Spirochaetota</taxon>
        <taxon>Spirochaetia</taxon>
        <taxon>Leptospirales</taxon>
        <taxon>Leptospiraceae</taxon>
        <taxon>Leptospira</taxon>
    </lineage>
</organism>
<proteinExistence type="predicted"/>
<sequence>MGDEMESKKWRKYLFLIFVMIGLLSSSPVFSQVETLEDCFSKKSNASLKKLNKLKHLDSVDGRFYSEGVGKPASGMDWQTSFKPSKSLPKSKPSNMSQNEWAEDTCRFNAYKTHDSREGVPWCEGVPGTGIGEVVMGFADLENKGYFYILPGVNGLRKNLESYSRPSEIVVHYLLPLEVGAGQAGGKIFSSVIYWGKQSVKLSAEPGYQKIEMPEYKEMLKHVKGLARVGHPFVLVAIEIKSVIEGKENKEHTCIDDIGNFKDETFYKKATLRD</sequence>
<dbReference type="Proteomes" id="UP000006324">
    <property type="component" value="Unassembled WGS sequence"/>
</dbReference>
<feature type="compositionally biased region" description="Low complexity" evidence="1">
    <location>
        <begin position="83"/>
        <end position="94"/>
    </location>
</feature>
<evidence type="ECO:0000256" key="1">
    <source>
        <dbReference type="SAM" id="MobiDB-lite"/>
    </source>
</evidence>
<reference evidence="2 3" key="1">
    <citation type="submission" date="2012-09" db="EMBL/GenBank/DDBJ databases">
        <authorList>
            <person name="Harkins D.M."/>
            <person name="Durkin A.S."/>
            <person name="Brinkac L.M."/>
            <person name="Selengut J.D."/>
            <person name="Sanka R."/>
            <person name="DePew J."/>
            <person name="Purushe J."/>
            <person name="Chanthongthip A."/>
            <person name="Lattana O."/>
            <person name="Phetsouvanh R."/>
            <person name="Newton P.N."/>
            <person name="Vinetz J.M."/>
            <person name="Sutton G.G."/>
            <person name="Nelson W.C."/>
            <person name="Fouts D.E."/>
        </authorList>
    </citation>
    <scope>NUCLEOTIDE SEQUENCE [LARGE SCALE GENOMIC DNA]</scope>
    <source>
        <strain evidence="2 3">UI 12621</strain>
    </source>
</reference>
<evidence type="ECO:0000313" key="3">
    <source>
        <dbReference type="Proteomes" id="UP000006324"/>
    </source>
</evidence>
<gene>
    <name evidence="2" type="ORF">LEP1GSC104_3879</name>
</gene>